<dbReference type="AlphaFoldDB" id="A0A3D8IY47"/>
<dbReference type="Proteomes" id="UP000257067">
    <property type="component" value="Unassembled WGS sequence"/>
</dbReference>
<reference evidence="3 4" key="1">
    <citation type="submission" date="2018-04" db="EMBL/GenBank/DDBJ databases">
        <title>Novel Campyloabacter and Helicobacter Species and Strains.</title>
        <authorList>
            <person name="Mannion A.J."/>
            <person name="Shen Z."/>
            <person name="Fox J.G."/>
        </authorList>
    </citation>
    <scope>NUCLEOTIDE SEQUENCE [LARGE SCALE GENOMIC DNA]</scope>
    <source>
        <strain evidence="3 4">ATCC 700242</strain>
    </source>
</reference>
<keyword evidence="4" id="KW-1185">Reference proteome</keyword>
<name>A0A3D8IY47_9HELI</name>
<dbReference type="EMBL" id="NXLU01000001">
    <property type="protein sequence ID" value="RDU69906.1"/>
    <property type="molecule type" value="Genomic_DNA"/>
</dbReference>
<dbReference type="RefSeq" id="WP_104723593.1">
    <property type="nucleotide sequence ID" value="NZ_FZNE01000002.1"/>
</dbReference>
<feature type="transmembrane region" description="Helical" evidence="2">
    <location>
        <begin position="12"/>
        <end position="31"/>
    </location>
</feature>
<keyword evidence="1" id="KW-0802">TPR repeat</keyword>
<gene>
    <name evidence="3" type="ORF">CQA62_00385</name>
</gene>
<evidence type="ECO:0000256" key="1">
    <source>
        <dbReference type="PROSITE-ProRule" id="PRU00339"/>
    </source>
</evidence>
<organism evidence="3 4">
    <name type="scientific">Helicobacter cholecystus</name>
    <dbReference type="NCBI Taxonomy" id="45498"/>
    <lineage>
        <taxon>Bacteria</taxon>
        <taxon>Pseudomonadati</taxon>
        <taxon>Campylobacterota</taxon>
        <taxon>Epsilonproteobacteria</taxon>
        <taxon>Campylobacterales</taxon>
        <taxon>Helicobacteraceae</taxon>
        <taxon>Helicobacter</taxon>
    </lineage>
</organism>
<dbReference type="InterPro" id="IPR011990">
    <property type="entry name" value="TPR-like_helical_dom_sf"/>
</dbReference>
<dbReference type="PROSITE" id="PS50005">
    <property type="entry name" value="TPR"/>
    <property type="match status" value="1"/>
</dbReference>
<comment type="caution">
    <text evidence="3">The sequence shown here is derived from an EMBL/GenBank/DDBJ whole genome shotgun (WGS) entry which is preliminary data.</text>
</comment>
<feature type="repeat" description="TPR" evidence="1">
    <location>
        <begin position="108"/>
        <end position="141"/>
    </location>
</feature>
<accession>A0A3D8IY47</accession>
<keyword evidence="2" id="KW-0812">Transmembrane</keyword>
<proteinExistence type="predicted"/>
<dbReference type="InterPro" id="IPR019734">
    <property type="entry name" value="TPR_rpt"/>
</dbReference>
<keyword evidence="2" id="KW-1133">Transmembrane helix</keyword>
<dbReference type="OrthoDB" id="5362770at2"/>
<evidence type="ECO:0000256" key="2">
    <source>
        <dbReference type="SAM" id="Phobius"/>
    </source>
</evidence>
<dbReference type="Gene3D" id="1.25.40.10">
    <property type="entry name" value="Tetratricopeptide repeat domain"/>
    <property type="match status" value="1"/>
</dbReference>
<evidence type="ECO:0000313" key="3">
    <source>
        <dbReference type="EMBL" id="RDU69906.1"/>
    </source>
</evidence>
<dbReference type="SUPFAM" id="SSF48452">
    <property type="entry name" value="TPR-like"/>
    <property type="match status" value="1"/>
</dbReference>
<sequence>MGDLSYIYRDPLFGIATLIAIIAFVLIADYYRNLYQKKQRQKSLNALVKSYEHHGIFDGIAEFLKVSKEPIPTLIFLAKSYAKGGNNQQAIKIYLTLIEQFDESRQKIEILEELGLLYVRAGFLQKGKDIFLEILKNNPKNLKILANLVELYGILGDYQSAFDTLECIEENMGELSKKDKDKLALAREYFRMQMTFILRDEEERNTRLIEILYKEPRVHRVILNFFKINAPRLFWEHFPHEDWENLIDLLWDIPPNKIPLAIIKTSPAIEVFQAKGYFPTKQCKNFSLETIRLFETYSNQKATLSFLYVCPHCQSQFPFDDFRCAVCGELGELKLITKPQRLQYEKNHTLL</sequence>
<evidence type="ECO:0000313" key="4">
    <source>
        <dbReference type="Proteomes" id="UP000257067"/>
    </source>
</evidence>
<keyword evidence="2" id="KW-0472">Membrane</keyword>
<protein>
    <submittedName>
        <fullName evidence="3">Uncharacterized protein</fullName>
    </submittedName>
</protein>